<keyword evidence="4" id="KW-1185">Reference proteome</keyword>
<feature type="domain" description="PglD N-terminal" evidence="2">
    <location>
        <begin position="9"/>
        <end position="84"/>
    </location>
</feature>
<evidence type="ECO:0000256" key="1">
    <source>
        <dbReference type="ARBA" id="ARBA00007274"/>
    </source>
</evidence>
<dbReference type="Proteomes" id="UP000652427">
    <property type="component" value="Unassembled WGS sequence"/>
</dbReference>
<dbReference type="InterPro" id="IPR020019">
    <property type="entry name" value="AcTrfase_PglD-like"/>
</dbReference>
<dbReference type="Gene3D" id="3.40.50.20">
    <property type="match status" value="1"/>
</dbReference>
<gene>
    <name evidence="3" type="ORF">HUO14_14070</name>
</gene>
<dbReference type="SUPFAM" id="SSF51161">
    <property type="entry name" value="Trimeric LpxA-like enzymes"/>
    <property type="match status" value="1"/>
</dbReference>
<dbReference type="NCBIfam" id="TIGR03570">
    <property type="entry name" value="NeuD_NnaD"/>
    <property type="match status" value="1"/>
</dbReference>
<protein>
    <submittedName>
        <fullName evidence="3">Acetyltransferase</fullName>
    </submittedName>
</protein>
<evidence type="ECO:0000313" key="3">
    <source>
        <dbReference type="EMBL" id="NVD29022.1"/>
    </source>
</evidence>
<dbReference type="PANTHER" id="PTHR43300:SF7">
    <property type="entry name" value="UDP-N-ACETYLBACILLOSAMINE N-ACETYLTRANSFERASE"/>
    <property type="match status" value="1"/>
</dbReference>
<reference evidence="3 4" key="1">
    <citation type="submission" date="2020-06" db="EMBL/GenBank/DDBJ databases">
        <authorList>
            <person name="Kim S.-J."/>
            <person name="Park S.-J."/>
        </authorList>
    </citation>
    <scope>NUCLEOTIDE SEQUENCE [LARGE SCALE GENOMIC DNA]</scope>
    <source>
        <strain evidence="3 4">SW-151</strain>
    </source>
</reference>
<accession>A0ABX2N5U8</accession>
<sequence length="218" mass="23326">MDEKAIYGVYGKSGFGREVMPIVVDRLAKGSNSATIFLDDAKSEEYLNEHKVMTFEEFEEYPSLNKQVVIAIADGKVRERLANKCEHASIKCISITASTHLRMDNCVVGEGAVFCDYTTLTSDIVIGSHFHCNIYSYVAHDCVIGDYVTFAPSVKCNGNVTIGDFAYIGTGAILKQGTPDKPLVIGAGAIVGMGAVVTKDVAPGAVVVGNPARPLVKL</sequence>
<dbReference type="CDD" id="cd03360">
    <property type="entry name" value="LbH_AT_putative"/>
    <property type="match status" value="1"/>
</dbReference>
<proteinExistence type="inferred from homology"/>
<comment type="caution">
    <text evidence="3">The sequence shown here is derived from an EMBL/GenBank/DDBJ whole genome shotgun (WGS) entry which is preliminary data.</text>
</comment>
<dbReference type="PANTHER" id="PTHR43300">
    <property type="entry name" value="ACETYLTRANSFERASE"/>
    <property type="match status" value="1"/>
</dbReference>
<name>A0ABX2N5U8_9SPHN</name>
<dbReference type="InterPro" id="IPR041561">
    <property type="entry name" value="PglD_N"/>
</dbReference>
<dbReference type="Gene3D" id="2.160.10.10">
    <property type="entry name" value="Hexapeptide repeat proteins"/>
    <property type="match status" value="1"/>
</dbReference>
<comment type="similarity">
    <text evidence="1">Belongs to the transferase hexapeptide repeat family.</text>
</comment>
<dbReference type="InterPro" id="IPR050179">
    <property type="entry name" value="Trans_hexapeptide_repeat"/>
</dbReference>
<dbReference type="RefSeq" id="WP_176280459.1">
    <property type="nucleotide sequence ID" value="NZ_JABWMH010000004.1"/>
</dbReference>
<dbReference type="Pfam" id="PF17836">
    <property type="entry name" value="PglD_N"/>
    <property type="match status" value="1"/>
</dbReference>
<evidence type="ECO:0000313" key="4">
    <source>
        <dbReference type="Proteomes" id="UP000652427"/>
    </source>
</evidence>
<dbReference type="InterPro" id="IPR011004">
    <property type="entry name" value="Trimer_LpxA-like_sf"/>
</dbReference>
<dbReference type="EMBL" id="JABWMH010000004">
    <property type="protein sequence ID" value="NVD29022.1"/>
    <property type="molecule type" value="Genomic_DNA"/>
</dbReference>
<organism evidence="3 4">
    <name type="scientific">Parasphingorhabdus flavimaris</name>
    <dbReference type="NCBI Taxonomy" id="266812"/>
    <lineage>
        <taxon>Bacteria</taxon>
        <taxon>Pseudomonadati</taxon>
        <taxon>Pseudomonadota</taxon>
        <taxon>Alphaproteobacteria</taxon>
        <taxon>Sphingomonadales</taxon>
        <taxon>Sphingomonadaceae</taxon>
        <taxon>Parasphingorhabdus</taxon>
    </lineage>
</organism>
<evidence type="ECO:0000259" key="2">
    <source>
        <dbReference type="Pfam" id="PF17836"/>
    </source>
</evidence>